<feature type="compositionally biased region" description="Pro residues" evidence="1">
    <location>
        <begin position="13"/>
        <end position="23"/>
    </location>
</feature>
<accession>A0ABV6TCJ6</accession>
<dbReference type="Proteomes" id="UP001589887">
    <property type="component" value="Unassembled WGS sequence"/>
</dbReference>
<dbReference type="InterPro" id="IPR002560">
    <property type="entry name" value="Transposase_DDE"/>
</dbReference>
<feature type="domain" description="Transposase IS204/IS1001/IS1096/IS1165 DDE" evidence="2">
    <location>
        <begin position="31"/>
        <end position="146"/>
    </location>
</feature>
<evidence type="ECO:0000256" key="1">
    <source>
        <dbReference type="SAM" id="MobiDB-lite"/>
    </source>
</evidence>
<proteinExistence type="predicted"/>
<evidence type="ECO:0000313" key="3">
    <source>
        <dbReference type="EMBL" id="MFC0842205.1"/>
    </source>
</evidence>
<dbReference type="PANTHER" id="PTHR33498">
    <property type="entry name" value="TRANSPOSASE FOR INSERTION SEQUENCE ELEMENT IS1557"/>
    <property type="match status" value="1"/>
</dbReference>
<protein>
    <submittedName>
        <fullName evidence="3">Transposase</fullName>
    </submittedName>
</protein>
<keyword evidence="4" id="KW-1185">Reference proteome</keyword>
<comment type="caution">
    <text evidence="3">The sequence shown here is derived from an EMBL/GenBank/DDBJ whole genome shotgun (WGS) entry which is preliminary data.</text>
</comment>
<dbReference type="EMBL" id="JBHMQV010000001">
    <property type="protein sequence ID" value="MFC0842205.1"/>
    <property type="molecule type" value="Genomic_DNA"/>
</dbReference>
<evidence type="ECO:0000313" key="4">
    <source>
        <dbReference type="Proteomes" id="UP001589887"/>
    </source>
</evidence>
<sequence length="151" mass="16942">MHDWAAQRLPQPRRTPQPPPGPPNVRQVTGWLTRRPSSLTEDDHQQLKAVLDHRPELATTHQLARDFGDMLTQQTGVLLPAWIDEAIVADLPGLSGFARGLTNDIDAVTAGLTLRWSSGITEAAVNRIKKIKRQLYGRAEFQLLRKMLLLQ</sequence>
<evidence type="ECO:0000259" key="2">
    <source>
        <dbReference type="Pfam" id="PF01610"/>
    </source>
</evidence>
<dbReference type="Pfam" id="PF01610">
    <property type="entry name" value="DDE_Tnp_ISL3"/>
    <property type="match status" value="1"/>
</dbReference>
<reference evidence="3 4" key="1">
    <citation type="submission" date="2024-09" db="EMBL/GenBank/DDBJ databases">
        <authorList>
            <person name="Sun Q."/>
            <person name="Mori K."/>
        </authorList>
    </citation>
    <scope>NUCLEOTIDE SEQUENCE [LARGE SCALE GENOMIC DNA]</scope>
    <source>
        <strain evidence="3 4">JCM 4557</strain>
    </source>
</reference>
<organism evidence="3 4">
    <name type="scientific">Streptomyces noboritoensis</name>
    <dbReference type="NCBI Taxonomy" id="67337"/>
    <lineage>
        <taxon>Bacteria</taxon>
        <taxon>Bacillati</taxon>
        <taxon>Actinomycetota</taxon>
        <taxon>Actinomycetes</taxon>
        <taxon>Kitasatosporales</taxon>
        <taxon>Streptomycetaceae</taxon>
        <taxon>Streptomyces</taxon>
    </lineage>
</organism>
<gene>
    <name evidence="3" type="ORF">ACFH04_00395</name>
</gene>
<name>A0ABV6TCJ6_9ACTN</name>
<dbReference type="RefSeq" id="WP_394316979.1">
    <property type="nucleotide sequence ID" value="NZ_JBHMQV010000001.1"/>
</dbReference>
<dbReference type="InterPro" id="IPR047951">
    <property type="entry name" value="Transpos_ISL3"/>
</dbReference>
<feature type="region of interest" description="Disordered" evidence="1">
    <location>
        <begin position="1"/>
        <end position="28"/>
    </location>
</feature>
<dbReference type="PANTHER" id="PTHR33498:SF1">
    <property type="entry name" value="TRANSPOSASE FOR INSERTION SEQUENCE ELEMENT IS1557"/>
    <property type="match status" value="1"/>
</dbReference>